<dbReference type="Proteomes" id="UP000639274">
    <property type="component" value="Chromosome"/>
</dbReference>
<dbReference type="GO" id="GO:0008237">
    <property type="term" value="F:metallopeptidase activity"/>
    <property type="evidence" value="ECO:0007669"/>
    <property type="project" value="UniProtKB-KW"/>
</dbReference>
<dbReference type="GO" id="GO:0080164">
    <property type="term" value="P:regulation of nitric oxide metabolic process"/>
    <property type="evidence" value="ECO:0007669"/>
    <property type="project" value="TreeGrafter"/>
</dbReference>
<dbReference type="EMBL" id="CP071518">
    <property type="protein sequence ID" value="QSX78786.1"/>
    <property type="molecule type" value="Genomic_DNA"/>
</dbReference>
<protein>
    <submittedName>
        <fullName evidence="5">DUF1704 domain-containing protein</fullName>
    </submittedName>
</protein>
<accession>A0A974XZS5</accession>
<keyword evidence="6" id="KW-1185">Reference proteome</keyword>
<dbReference type="SMART" id="SM01154">
    <property type="entry name" value="DUF1704"/>
    <property type="match status" value="1"/>
</dbReference>
<dbReference type="AlphaFoldDB" id="A0A974XZS5"/>
<dbReference type="Pfam" id="PF08014">
    <property type="entry name" value="MATCAP"/>
    <property type="match status" value="1"/>
</dbReference>
<keyword evidence="3" id="KW-0378">Hydrolase</keyword>
<keyword evidence="2" id="KW-0645">Protease</keyword>
<evidence type="ECO:0000256" key="2">
    <source>
        <dbReference type="ARBA" id="ARBA00022670"/>
    </source>
</evidence>
<evidence type="ECO:0000313" key="5">
    <source>
        <dbReference type="EMBL" id="QSX78786.1"/>
    </source>
</evidence>
<dbReference type="InterPro" id="IPR012548">
    <property type="entry name" value="MATCAP"/>
</dbReference>
<dbReference type="GO" id="GO:0006508">
    <property type="term" value="P:proteolysis"/>
    <property type="evidence" value="ECO:0007669"/>
    <property type="project" value="UniProtKB-KW"/>
</dbReference>
<evidence type="ECO:0000256" key="3">
    <source>
        <dbReference type="ARBA" id="ARBA00022801"/>
    </source>
</evidence>
<name>A0A974XZS5_9GAMM</name>
<dbReference type="RefSeq" id="WP_207526738.1">
    <property type="nucleotide sequence ID" value="NZ_CP071518.1"/>
</dbReference>
<evidence type="ECO:0000256" key="4">
    <source>
        <dbReference type="ARBA" id="ARBA00023049"/>
    </source>
</evidence>
<proteinExistence type="predicted"/>
<sequence length="169" mass="18824">MDIARLRRVALRVLMVQAALDGADFIDVFKGFLEAGQSEVESYRSASRVFRGGDVRGGVCFTKDGAYLEGLFMVHIFIRKVLQEGRAELLPMLFAGRVTTGDVITLAPYIATGLVGRSVYVPPWARQPQRILALMAFSVAAQQFQLDRLELQRFADYEDEVIEAAGLDY</sequence>
<reference evidence="5 6" key="1">
    <citation type="submission" date="2021-03" db="EMBL/GenBank/DDBJ databases">
        <title>Lysobacter sp. nov. isolated from soil of gangwondo yeongwol, south Korea.</title>
        <authorList>
            <person name="Kim K.R."/>
            <person name="Kim K.H."/>
            <person name="Jeon C.O."/>
        </authorList>
    </citation>
    <scope>NUCLEOTIDE SEQUENCE [LARGE SCALE GENOMIC DNA]</scope>
    <source>
        <strain evidence="5 6">R19</strain>
    </source>
</reference>
<gene>
    <name evidence="5" type="ORF">I8J32_002325</name>
</gene>
<keyword evidence="4" id="KW-0482">Metalloprotease</keyword>
<organism evidence="5 6">
    <name type="scientific">Agrilutibacter solisilvae</name>
    <dbReference type="NCBI Taxonomy" id="2763317"/>
    <lineage>
        <taxon>Bacteria</taxon>
        <taxon>Pseudomonadati</taxon>
        <taxon>Pseudomonadota</taxon>
        <taxon>Gammaproteobacteria</taxon>
        <taxon>Lysobacterales</taxon>
        <taxon>Lysobacteraceae</taxon>
        <taxon>Agrilutibacter</taxon>
    </lineage>
</organism>
<dbReference type="PANTHER" id="PTHR31817:SF0">
    <property type="entry name" value="CHROMOSOME UNDETERMINED SCAFFOLD_67, WHOLE GENOME SHOTGUN SEQUENCE"/>
    <property type="match status" value="1"/>
</dbReference>
<evidence type="ECO:0000313" key="6">
    <source>
        <dbReference type="Proteomes" id="UP000639274"/>
    </source>
</evidence>
<dbReference type="PANTHER" id="PTHR31817">
    <property type="match status" value="1"/>
</dbReference>
<evidence type="ECO:0000256" key="1">
    <source>
        <dbReference type="ARBA" id="ARBA00001947"/>
    </source>
</evidence>
<dbReference type="KEGG" id="lsf:I8J32_002325"/>
<comment type="cofactor">
    <cofactor evidence="1">
        <name>Zn(2+)</name>
        <dbReference type="ChEBI" id="CHEBI:29105"/>
    </cofactor>
</comment>